<evidence type="ECO:0000313" key="4">
    <source>
        <dbReference type="Proteomes" id="UP001221898"/>
    </source>
</evidence>
<dbReference type="GO" id="GO:0022890">
    <property type="term" value="F:inorganic cation transmembrane transporter activity"/>
    <property type="evidence" value="ECO:0007669"/>
    <property type="project" value="UniProtKB-UniRule"/>
</dbReference>
<protein>
    <recommendedName>
        <fullName evidence="1">Solute carrier family 41 member</fullName>
    </recommendedName>
</protein>
<accession>A0AAD7SFU5</accession>
<comment type="caution">
    <text evidence="3">The sequence shown here is derived from an EMBL/GenBank/DDBJ whole genome shotgun (WGS) entry which is preliminary data.</text>
</comment>
<comment type="caution">
    <text evidence="1">Lacks conserved residue(s) required for the propagation of feature annotation.</text>
</comment>
<dbReference type="InterPro" id="IPR045349">
    <property type="entry name" value="SLC41A1-3"/>
</dbReference>
<feature type="transmembrane region" description="Helical" evidence="1">
    <location>
        <begin position="205"/>
        <end position="227"/>
    </location>
</feature>
<gene>
    <name evidence="3" type="ORF">AAFF_G00394250</name>
</gene>
<evidence type="ECO:0000256" key="2">
    <source>
        <dbReference type="SAM" id="MobiDB-lite"/>
    </source>
</evidence>
<feature type="compositionally biased region" description="Basic and acidic residues" evidence="2">
    <location>
        <begin position="13"/>
        <end position="29"/>
    </location>
</feature>
<keyword evidence="4" id="KW-1185">Reference proteome</keyword>
<dbReference type="GO" id="GO:0030001">
    <property type="term" value="P:metal ion transport"/>
    <property type="evidence" value="ECO:0007669"/>
    <property type="project" value="UniProtKB-UniRule"/>
</dbReference>
<dbReference type="EMBL" id="JAINUG010000075">
    <property type="protein sequence ID" value="KAJ8400656.1"/>
    <property type="molecule type" value="Genomic_DNA"/>
</dbReference>
<keyword evidence="1" id="KW-0472">Membrane</keyword>
<dbReference type="GO" id="GO:0008324">
    <property type="term" value="F:monoatomic cation transmembrane transporter activity"/>
    <property type="evidence" value="ECO:0007669"/>
    <property type="project" value="UniProtKB-UniRule"/>
</dbReference>
<dbReference type="GO" id="GO:0005886">
    <property type="term" value="C:plasma membrane"/>
    <property type="evidence" value="ECO:0007669"/>
    <property type="project" value="TreeGrafter"/>
</dbReference>
<organism evidence="3 4">
    <name type="scientific">Aldrovandia affinis</name>
    <dbReference type="NCBI Taxonomy" id="143900"/>
    <lineage>
        <taxon>Eukaryota</taxon>
        <taxon>Metazoa</taxon>
        <taxon>Chordata</taxon>
        <taxon>Craniata</taxon>
        <taxon>Vertebrata</taxon>
        <taxon>Euteleostomi</taxon>
        <taxon>Actinopterygii</taxon>
        <taxon>Neopterygii</taxon>
        <taxon>Teleostei</taxon>
        <taxon>Notacanthiformes</taxon>
        <taxon>Halosauridae</taxon>
        <taxon>Aldrovandia</taxon>
    </lineage>
</organism>
<comment type="function">
    <text evidence="1">Acts as a magnesium transporter.</text>
</comment>
<dbReference type="AlphaFoldDB" id="A0AAD7SFU5"/>
<keyword evidence="1" id="KW-0460">Magnesium</keyword>
<feature type="region of interest" description="Disordered" evidence="2">
    <location>
        <begin position="1"/>
        <end position="110"/>
    </location>
</feature>
<dbReference type="Proteomes" id="UP001221898">
    <property type="component" value="Unassembled WGS sequence"/>
</dbReference>
<keyword evidence="1" id="KW-0406">Ion transport</keyword>
<keyword evidence="1" id="KW-0813">Transport</keyword>
<dbReference type="PANTHER" id="PTHR16228:SF22">
    <property type="entry name" value="SOLUTE CARRIER FAMILY 41 MEMBER 3"/>
    <property type="match status" value="1"/>
</dbReference>
<sequence>MSARRARFGRCGACKDENPSSNDRQETPKTRISASRSRLCSVQPLKNTAAMPGDEAHQRKGGGRSKKSRSKVKGRQSAADREHVTGPADGQDAPPSPRTPPLAPPKKSAEEKVKAAMVRIEDESAAAIGLQVLFPYLLAGMGMLMAGMVLDSVQAIPGGCGAMAPPTMVTELELELCYEGRKLRGFTLKLTRSAYGFLPESSCRIAAQVLLPYLVAGLGMVAAGMVMDAVQRRGRRSSAPPSLRFGGDE</sequence>
<keyword evidence="1" id="KW-1133">Transmembrane helix</keyword>
<dbReference type="PANTHER" id="PTHR16228">
    <property type="entry name" value="DIVALENT CATION TRANSPORTER SOLUTE CARRIER FAMILY 41"/>
    <property type="match status" value="1"/>
</dbReference>
<evidence type="ECO:0000256" key="1">
    <source>
        <dbReference type="RuleBase" id="RU369007"/>
    </source>
</evidence>
<feature type="transmembrane region" description="Helical" evidence="1">
    <location>
        <begin position="125"/>
        <end position="149"/>
    </location>
</feature>
<keyword evidence="1" id="KW-0812">Transmembrane</keyword>
<evidence type="ECO:0000313" key="3">
    <source>
        <dbReference type="EMBL" id="KAJ8400656.1"/>
    </source>
</evidence>
<reference evidence="3" key="1">
    <citation type="journal article" date="2023" name="Science">
        <title>Genome structures resolve the early diversification of teleost fishes.</title>
        <authorList>
            <person name="Parey E."/>
            <person name="Louis A."/>
            <person name="Montfort J."/>
            <person name="Bouchez O."/>
            <person name="Roques C."/>
            <person name="Iampietro C."/>
            <person name="Lluch J."/>
            <person name="Castinel A."/>
            <person name="Donnadieu C."/>
            <person name="Desvignes T."/>
            <person name="Floi Bucao C."/>
            <person name="Jouanno E."/>
            <person name="Wen M."/>
            <person name="Mejri S."/>
            <person name="Dirks R."/>
            <person name="Jansen H."/>
            <person name="Henkel C."/>
            <person name="Chen W.J."/>
            <person name="Zahm M."/>
            <person name="Cabau C."/>
            <person name="Klopp C."/>
            <person name="Thompson A.W."/>
            <person name="Robinson-Rechavi M."/>
            <person name="Braasch I."/>
            <person name="Lecointre G."/>
            <person name="Bobe J."/>
            <person name="Postlethwait J.H."/>
            <person name="Berthelot C."/>
            <person name="Roest Crollius H."/>
            <person name="Guiguen Y."/>
        </authorList>
    </citation>
    <scope>NUCLEOTIDE SEQUENCE</scope>
    <source>
        <strain evidence="3">NC1722</strain>
    </source>
</reference>
<proteinExistence type="inferred from homology"/>
<feature type="compositionally biased region" description="Polar residues" evidence="2">
    <location>
        <begin position="30"/>
        <end position="46"/>
    </location>
</feature>
<comment type="similarity">
    <text evidence="1">Belongs to the SLC41A transporter family.</text>
</comment>
<comment type="subcellular location">
    <subcellularLocation>
        <location evidence="1">Membrane</location>
        <topology evidence="1">Multi-pass membrane protein</topology>
    </subcellularLocation>
</comment>
<name>A0AAD7SFU5_9TELE</name>
<feature type="compositionally biased region" description="Pro residues" evidence="2">
    <location>
        <begin position="94"/>
        <end position="104"/>
    </location>
</feature>
<feature type="compositionally biased region" description="Basic residues" evidence="2">
    <location>
        <begin position="59"/>
        <end position="74"/>
    </location>
</feature>